<keyword evidence="5" id="KW-0067">ATP-binding</keyword>
<evidence type="ECO:0000259" key="9">
    <source>
        <dbReference type="PROSITE" id="PS50893"/>
    </source>
</evidence>
<keyword evidence="7 8" id="KW-0472">Membrane</keyword>
<evidence type="ECO:0000256" key="4">
    <source>
        <dbReference type="ARBA" id="ARBA00022801"/>
    </source>
</evidence>
<evidence type="ECO:0000256" key="5">
    <source>
        <dbReference type="ARBA" id="ARBA00022840"/>
    </source>
</evidence>
<feature type="domain" description="ABC transmembrane type-1" evidence="10">
    <location>
        <begin position="172"/>
        <end position="452"/>
    </location>
</feature>
<dbReference type="SUPFAM" id="SSF90123">
    <property type="entry name" value="ABC transporter transmembrane region"/>
    <property type="match status" value="1"/>
</dbReference>
<feature type="domain" description="Peptidase C39" evidence="11">
    <location>
        <begin position="15"/>
        <end position="138"/>
    </location>
</feature>
<dbReference type="PANTHER" id="PTHR43394:SF1">
    <property type="entry name" value="ATP-BINDING CASSETTE SUB-FAMILY B MEMBER 10, MITOCHONDRIAL"/>
    <property type="match status" value="1"/>
</dbReference>
<evidence type="ECO:0000259" key="10">
    <source>
        <dbReference type="PROSITE" id="PS50929"/>
    </source>
</evidence>
<feature type="transmembrane region" description="Helical" evidence="8">
    <location>
        <begin position="207"/>
        <end position="227"/>
    </location>
</feature>
<dbReference type="CDD" id="cd18570">
    <property type="entry name" value="ABC_6TM_PCAT1_LagD_like"/>
    <property type="match status" value="1"/>
</dbReference>
<keyword evidence="13" id="KW-1185">Reference proteome</keyword>
<keyword evidence="2 8" id="KW-0812">Transmembrane</keyword>
<feature type="domain" description="ABC transporter" evidence="9">
    <location>
        <begin position="486"/>
        <end position="722"/>
    </location>
</feature>
<keyword evidence="6 8" id="KW-1133">Transmembrane helix</keyword>
<evidence type="ECO:0000313" key="13">
    <source>
        <dbReference type="Proteomes" id="UP001338309"/>
    </source>
</evidence>
<evidence type="ECO:0000256" key="7">
    <source>
        <dbReference type="ARBA" id="ARBA00023136"/>
    </source>
</evidence>
<dbReference type="InterPro" id="IPR017871">
    <property type="entry name" value="ABC_transporter-like_CS"/>
</dbReference>
<evidence type="ECO:0000313" key="12">
    <source>
        <dbReference type="EMBL" id="GMQ31338.1"/>
    </source>
</evidence>
<dbReference type="RefSeq" id="WP_338226102.1">
    <property type="nucleotide sequence ID" value="NZ_BTPD01000017.1"/>
</dbReference>
<accession>A0ABQ6PUC3</accession>
<evidence type="ECO:0000256" key="3">
    <source>
        <dbReference type="ARBA" id="ARBA00022741"/>
    </source>
</evidence>
<dbReference type="InterPro" id="IPR003593">
    <property type="entry name" value="AAA+_ATPase"/>
</dbReference>
<dbReference type="InterPro" id="IPR003439">
    <property type="entry name" value="ABC_transporter-like_ATP-bd"/>
</dbReference>
<sequence length="734" mass="81853">MILSERKLRKFHVAQLGEYACGLACLSTLSKFHGGEVSQEKLRDISGTTTSGTTLLGLIQAAKEIGMEAKGFEAELSHLKEQESPVILHVVMDKVREHYVVYFGHQEGNFWVSDPGSGIRAWDEATLLEAWKSKILLQVKPSESFQTQSKQTQSKWDWFKSLISEDIPVLMVAAVLGTLMAVTGLSTAIFSQRLIDDFLPNQNYQKAIWGVMALGVLLLFRSVLGYFQGVFIARQGRDLNLRIVSSFIHKILRLPMKYFKGFSTGDLIARMNDSLRIKNTVAMITGTVIINLLVVLVSLSFVFYQSLWIGYLCLAGILAFLLTGWRYHRPILEKQKEVMAAHALNETQYIDGLTGIPVLRSFGKEAEFGNRIDQVYTYYQDKGYGLAILGNNFSFFTQVIVAVFTGLLFGIGVYLVFEENLLLGELMSLIQVGSSIIPAVAGLVVANIQLQEAKVAFDRMHEVAGLPVEEGNEKAKSTLTPTPTLLTVQNLSFRYPGRSQILKGVSFELQPRESLGLFAPVGTGKSTLVDLIQKFYQPESGEILLPFLNKENISLTEWRSQLAIVHQKEKIFNSTVLDNIVLSSDPKEIEAKVQVMQTFGCLPLFQDLSQGLLTLCGEEGRNLSGGQRQLVGLVRALVKQPKILILDEATAAMDYRMERAVMDLVRDYLHQTGAGLLLITHQPTLAITLNRILILEQGKISTSSTPQQLQENENPFSAAYRYILQPKTNPSWQD</sequence>
<feature type="transmembrane region" description="Helical" evidence="8">
    <location>
        <begin position="308"/>
        <end position="327"/>
    </location>
</feature>
<dbReference type="InterPro" id="IPR039421">
    <property type="entry name" value="Type_1_exporter"/>
</dbReference>
<evidence type="ECO:0000259" key="11">
    <source>
        <dbReference type="PROSITE" id="PS50990"/>
    </source>
</evidence>
<name>A0ABQ6PUC3_9BACT</name>
<dbReference type="PROSITE" id="PS00211">
    <property type="entry name" value="ABC_TRANSPORTER_1"/>
    <property type="match status" value="1"/>
</dbReference>
<dbReference type="PROSITE" id="PS50893">
    <property type="entry name" value="ABC_TRANSPORTER_2"/>
    <property type="match status" value="1"/>
</dbReference>
<dbReference type="CDD" id="cd03228">
    <property type="entry name" value="ABCC_MRP_Like"/>
    <property type="match status" value="1"/>
</dbReference>
<gene>
    <name evidence="12" type="ORF">Aconfl_39820</name>
</gene>
<dbReference type="Pfam" id="PF00005">
    <property type="entry name" value="ABC_tran"/>
    <property type="match status" value="1"/>
</dbReference>
<evidence type="ECO:0000256" key="2">
    <source>
        <dbReference type="ARBA" id="ARBA00022692"/>
    </source>
</evidence>
<dbReference type="InterPro" id="IPR036640">
    <property type="entry name" value="ABC1_TM_sf"/>
</dbReference>
<feature type="transmembrane region" description="Helical" evidence="8">
    <location>
        <begin position="169"/>
        <end position="195"/>
    </location>
</feature>
<evidence type="ECO:0000256" key="8">
    <source>
        <dbReference type="SAM" id="Phobius"/>
    </source>
</evidence>
<keyword evidence="3" id="KW-0547">Nucleotide-binding</keyword>
<dbReference type="Gene3D" id="1.20.1560.10">
    <property type="entry name" value="ABC transporter type 1, transmembrane domain"/>
    <property type="match status" value="1"/>
</dbReference>
<keyword evidence="4" id="KW-0378">Hydrolase</keyword>
<dbReference type="Gene3D" id="3.40.50.300">
    <property type="entry name" value="P-loop containing nucleotide triphosphate hydrolases"/>
    <property type="match status" value="1"/>
</dbReference>
<dbReference type="Gene3D" id="3.90.70.10">
    <property type="entry name" value="Cysteine proteinases"/>
    <property type="match status" value="1"/>
</dbReference>
<dbReference type="Pfam" id="PF03412">
    <property type="entry name" value="Peptidase_C39"/>
    <property type="match status" value="1"/>
</dbReference>
<dbReference type="EMBL" id="BTPD01000017">
    <property type="protein sequence ID" value="GMQ31338.1"/>
    <property type="molecule type" value="Genomic_DNA"/>
</dbReference>
<reference evidence="12 13" key="1">
    <citation type="submission" date="2023-08" db="EMBL/GenBank/DDBJ databases">
        <title>Draft genome sequence of Algoriphagus confluentis.</title>
        <authorList>
            <person name="Takatani N."/>
            <person name="Hosokawa M."/>
            <person name="Sawabe T."/>
        </authorList>
    </citation>
    <scope>NUCLEOTIDE SEQUENCE [LARGE SCALE GENOMIC DNA]</scope>
    <source>
        <strain evidence="12 13">NBRC 111222</strain>
    </source>
</reference>
<comment type="caution">
    <text evidence="12">The sequence shown here is derived from an EMBL/GenBank/DDBJ whole genome shotgun (WGS) entry which is preliminary data.</text>
</comment>
<protein>
    <submittedName>
        <fullName evidence="12">Peptidase domain-containing ABC transporter</fullName>
    </submittedName>
</protein>
<dbReference type="SUPFAM" id="SSF52540">
    <property type="entry name" value="P-loop containing nucleoside triphosphate hydrolases"/>
    <property type="match status" value="1"/>
</dbReference>
<dbReference type="SMART" id="SM00382">
    <property type="entry name" value="AAA"/>
    <property type="match status" value="1"/>
</dbReference>
<dbReference type="Proteomes" id="UP001338309">
    <property type="component" value="Unassembled WGS sequence"/>
</dbReference>
<organism evidence="12 13">
    <name type="scientific">Algoriphagus confluentis</name>
    <dbReference type="NCBI Taxonomy" id="1697556"/>
    <lineage>
        <taxon>Bacteria</taxon>
        <taxon>Pseudomonadati</taxon>
        <taxon>Bacteroidota</taxon>
        <taxon>Cytophagia</taxon>
        <taxon>Cytophagales</taxon>
        <taxon>Cyclobacteriaceae</taxon>
        <taxon>Algoriphagus</taxon>
    </lineage>
</organism>
<dbReference type="InterPro" id="IPR005074">
    <property type="entry name" value="Peptidase_C39"/>
</dbReference>
<evidence type="ECO:0000256" key="6">
    <source>
        <dbReference type="ARBA" id="ARBA00022989"/>
    </source>
</evidence>
<dbReference type="InterPro" id="IPR011527">
    <property type="entry name" value="ABC1_TM_dom"/>
</dbReference>
<dbReference type="PANTHER" id="PTHR43394">
    <property type="entry name" value="ATP-DEPENDENT PERMEASE MDL1, MITOCHONDRIAL"/>
    <property type="match status" value="1"/>
</dbReference>
<comment type="subcellular location">
    <subcellularLocation>
        <location evidence="1">Cell membrane</location>
        <topology evidence="1">Multi-pass membrane protein</topology>
    </subcellularLocation>
</comment>
<feature type="transmembrane region" description="Helical" evidence="8">
    <location>
        <begin position="395"/>
        <end position="417"/>
    </location>
</feature>
<dbReference type="PROSITE" id="PS50929">
    <property type="entry name" value="ABC_TM1F"/>
    <property type="match status" value="1"/>
</dbReference>
<feature type="transmembrane region" description="Helical" evidence="8">
    <location>
        <begin position="280"/>
        <end position="302"/>
    </location>
</feature>
<evidence type="ECO:0000256" key="1">
    <source>
        <dbReference type="ARBA" id="ARBA00004651"/>
    </source>
</evidence>
<dbReference type="PROSITE" id="PS50990">
    <property type="entry name" value="PEPTIDASE_C39"/>
    <property type="match status" value="1"/>
</dbReference>
<dbReference type="InterPro" id="IPR027417">
    <property type="entry name" value="P-loop_NTPase"/>
</dbReference>
<proteinExistence type="predicted"/>
<dbReference type="Pfam" id="PF00664">
    <property type="entry name" value="ABC_membrane"/>
    <property type="match status" value="1"/>
</dbReference>